<keyword evidence="1" id="KW-0812">Transmembrane</keyword>
<reference evidence="2 3" key="1">
    <citation type="submission" date="2019-07" db="EMBL/GenBank/DDBJ databases">
        <title>Whole genome shotgun sequence of Reyranella soli NBRC 108950.</title>
        <authorList>
            <person name="Hosoyama A."/>
            <person name="Uohara A."/>
            <person name="Ohji S."/>
            <person name="Ichikawa N."/>
        </authorList>
    </citation>
    <scope>NUCLEOTIDE SEQUENCE [LARGE SCALE GENOMIC DNA]</scope>
    <source>
        <strain evidence="2 3">NBRC 108950</strain>
    </source>
</reference>
<keyword evidence="3" id="KW-1185">Reference proteome</keyword>
<proteinExistence type="predicted"/>
<evidence type="ECO:0000313" key="2">
    <source>
        <dbReference type="EMBL" id="GEP55428.1"/>
    </source>
</evidence>
<gene>
    <name evidence="2" type="ORF">RSO01_25940</name>
</gene>
<evidence type="ECO:0000313" key="3">
    <source>
        <dbReference type="Proteomes" id="UP000321058"/>
    </source>
</evidence>
<dbReference type="Proteomes" id="UP000321058">
    <property type="component" value="Unassembled WGS sequence"/>
</dbReference>
<comment type="caution">
    <text evidence="2">The sequence shown here is derived from an EMBL/GenBank/DDBJ whole genome shotgun (WGS) entry which is preliminary data.</text>
</comment>
<keyword evidence="1" id="KW-0472">Membrane</keyword>
<evidence type="ECO:0000256" key="1">
    <source>
        <dbReference type="SAM" id="Phobius"/>
    </source>
</evidence>
<accession>A0A512N8Z7</accession>
<keyword evidence="1" id="KW-1133">Transmembrane helix</keyword>
<sequence length="84" mass="9490">MGEDVTLVQGLVLLLFMSFGAALGWYLGTKRVRRRSVFGDDYVGSPNHRRIVARRQLMRLVSTFLYGLGGVLVGFAFLVVTRRR</sequence>
<name>A0A512N8Z7_9HYPH</name>
<organism evidence="2 3">
    <name type="scientific">Reyranella soli</name>
    <dbReference type="NCBI Taxonomy" id="1230389"/>
    <lineage>
        <taxon>Bacteria</taxon>
        <taxon>Pseudomonadati</taxon>
        <taxon>Pseudomonadota</taxon>
        <taxon>Alphaproteobacteria</taxon>
        <taxon>Hyphomicrobiales</taxon>
        <taxon>Reyranellaceae</taxon>
        <taxon>Reyranella</taxon>
    </lineage>
</organism>
<feature type="transmembrane region" description="Helical" evidence="1">
    <location>
        <begin position="57"/>
        <end position="80"/>
    </location>
</feature>
<dbReference type="AlphaFoldDB" id="A0A512N8Z7"/>
<feature type="transmembrane region" description="Helical" evidence="1">
    <location>
        <begin position="6"/>
        <end position="27"/>
    </location>
</feature>
<protein>
    <submittedName>
        <fullName evidence="2">Uncharacterized protein</fullName>
    </submittedName>
</protein>
<dbReference type="EMBL" id="BKAJ01000037">
    <property type="protein sequence ID" value="GEP55428.1"/>
    <property type="molecule type" value="Genomic_DNA"/>
</dbReference>